<dbReference type="GO" id="GO:0019825">
    <property type="term" value="F:oxygen binding"/>
    <property type="evidence" value="ECO:0007669"/>
    <property type="project" value="InterPro"/>
</dbReference>
<dbReference type="AlphaFoldDB" id="A0A914VFG3"/>
<keyword evidence="2 6" id="KW-0349">Heme</keyword>
<sequence length="266" mass="30700">MGANHGKVKRTQSAPKVLLTSAERPRGKQKFSLPSAERQHIEVERRFSQMLTVRRTSDEKQLATSSDSLHLSPSKFPSGSKLSKRSRHTSSRTTSIKLLSLRSRELIKDSWVVVQEWSAMTGHSAGILIFDRIFKECPQLRPVFHLKDDEIIDAIDESHPFLRHANVFTNMIDLTVRNIDELEMQIAPALITYGRRHFYKHHVGFNPMYMNVFADSIVLTVEYILGEQCDEETSDAWHQLTQYMVHKLKHGYDFEGLNRKKSAFFT</sequence>
<dbReference type="GO" id="GO:0005344">
    <property type="term" value="F:oxygen carrier activity"/>
    <property type="evidence" value="ECO:0007669"/>
    <property type="project" value="UniProtKB-KW"/>
</dbReference>
<keyword evidence="5" id="KW-0408">Iron</keyword>
<dbReference type="GO" id="GO:0020037">
    <property type="term" value="F:heme binding"/>
    <property type="evidence" value="ECO:0007669"/>
    <property type="project" value="InterPro"/>
</dbReference>
<feature type="domain" description="Globin" evidence="8">
    <location>
        <begin position="98"/>
        <end position="253"/>
    </location>
</feature>
<evidence type="ECO:0000256" key="2">
    <source>
        <dbReference type="ARBA" id="ARBA00022617"/>
    </source>
</evidence>
<dbReference type="PROSITE" id="PS01033">
    <property type="entry name" value="GLOBIN"/>
    <property type="match status" value="1"/>
</dbReference>
<evidence type="ECO:0000313" key="10">
    <source>
        <dbReference type="WBParaSite" id="PSAMB.scaffold1935size26560.g15636.t1"/>
    </source>
</evidence>
<keyword evidence="4" id="KW-0479">Metal-binding</keyword>
<evidence type="ECO:0000256" key="7">
    <source>
        <dbReference type="SAM" id="MobiDB-lite"/>
    </source>
</evidence>
<dbReference type="WBParaSite" id="PSAMB.scaffold1935size26560.g15636.t1">
    <property type="protein sequence ID" value="PSAMB.scaffold1935size26560.g15636.t1"/>
    <property type="gene ID" value="PSAMB.scaffold1935size26560.g15636"/>
</dbReference>
<evidence type="ECO:0000256" key="5">
    <source>
        <dbReference type="ARBA" id="ARBA00023004"/>
    </source>
</evidence>
<dbReference type="GO" id="GO:0046872">
    <property type="term" value="F:metal ion binding"/>
    <property type="evidence" value="ECO:0007669"/>
    <property type="project" value="UniProtKB-KW"/>
</dbReference>
<evidence type="ECO:0000256" key="1">
    <source>
        <dbReference type="ARBA" id="ARBA00022448"/>
    </source>
</evidence>
<keyword evidence="9" id="KW-1185">Reference proteome</keyword>
<dbReference type="PANTHER" id="PTHR46458:SF1">
    <property type="entry name" value="GEO09476P1"/>
    <property type="match status" value="1"/>
</dbReference>
<comment type="similarity">
    <text evidence="6">Belongs to the globin family.</text>
</comment>
<dbReference type="Proteomes" id="UP000887566">
    <property type="component" value="Unplaced"/>
</dbReference>
<feature type="compositionally biased region" description="Basic residues" evidence="7">
    <location>
        <begin position="1"/>
        <end position="10"/>
    </location>
</feature>
<dbReference type="InterPro" id="IPR044399">
    <property type="entry name" value="Mb-like_M"/>
</dbReference>
<evidence type="ECO:0000256" key="4">
    <source>
        <dbReference type="ARBA" id="ARBA00022723"/>
    </source>
</evidence>
<feature type="region of interest" description="Disordered" evidence="7">
    <location>
        <begin position="54"/>
        <end position="89"/>
    </location>
</feature>
<dbReference type="CDD" id="cd01040">
    <property type="entry name" value="Mb-like"/>
    <property type="match status" value="1"/>
</dbReference>
<protein>
    <submittedName>
        <fullName evidence="10">Globin family profile domain-containing protein</fullName>
    </submittedName>
</protein>
<feature type="region of interest" description="Disordered" evidence="7">
    <location>
        <begin position="1"/>
        <end position="37"/>
    </location>
</feature>
<dbReference type="PANTHER" id="PTHR46458">
    <property type="entry name" value="BLR2807 PROTEIN"/>
    <property type="match status" value="1"/>
</dbReference>
<proteinExistence type="inferred from homology"/>
<dbReference type="InterPro" id="IPR009050">
    <property type="entry name" value="Globin-like_sf"/>
</dbReference>
<dbReference type="InterPro" id="IPR012292">
    <property type="entry name" value="Globin/Proto"/>
</dbReference>
<dbReference type="InterPro" id="IPR000971">
    <property type="entry name" value="Globin"/>
</dbReference>
<feature type="compositionally biased region" description="Polar residues" evidence="7">
    <location>
        <begin position="62"/>
        <end position="77"/>
    </location>
</feature>
<keyword evidence="1 6" id="KW-0813">Transport</keyword>
<dbReference type="SUPFAM" id="SSF46458">
    <property type="entry name" value="Globin-like"/>
    <property type="match status" value="1"/>
</dbReference>
<evidence type="ECO:0000313" key="9">
    <source>
        <dbReference type="Proteomes" id="UP000887566"/>
    </source>
</evidence>
<evidence type="ECO:0000256" key="6">
    <source>
        <dbReference type="RuleBase" id="RU000356"/>
    </source>
</evidence>
<name>A0A914VFG3_9BILA</name>
<dbReference type="Gene3D" id="1.10.490.10">
    <property type="entry name" value="Globins"/>
    <property type="match status" value="1"/>
</dbReference>
<organism evidence="9 10">
    <name type="scientific">Plectus sambesii</name>
    <dbReference type="NCBI Taxonomy" id="2011161"/>
    <lineage>
        <taxon>Eukaryota</taxon>
        <taxon>Metazoa</taxon>
        <taxon>Ecdysozoa</taxon>
        <taxon>Nematoda</taxon>
        <taxon>Chromadorea</taxon>
        <taxon>Plectida</taxon>
        <taxon>Plectina</taxon>
        <taxon>Plectoidea</taxon>
        <taxon>Plectidae</taxon>
        <taxon>Plectus</taxon>
    </lineage>
</organism>
<dbReference type="InterPro" id="IPR050532">
    <property type="entry name" value="Globin-like_OT"/>
</dbReference>
<accession>A0A914VFG3</accession>
<reference evidence="10" key="1">
    <citation type="submission" date="2022-11" db="UniProtKB">
        <authorList>
            <consortium name="WormBaseParasite"/>
        </authorList>
    </citation>
    <scope>IDENTIFICATION</scope>
</reference>
<keyword evidence="3 6" id="KW-0561">Oxygen transport</keyword>
<evidence type="ECO:0000259" key="8">
    <source>
        <dbReference type="PROSITE" id="PS01033"/>
    </source>
</evidence>
<evidence type="ECO:0000256" key="3">
    <source>
        <dbReference type="ARBA" id="ARBA00022621"/>
    </source>
</evidence>
<dbReference type="Pfam" id="PF00042">
    <property type="entry name" value="Globin"/>
    <property type="match status" value="1"/>
</dbReference>